<dbReference type="InterPro" id="IPR009003">
    <property type="entry name" value="Peptidase_S1_PA"/>
</dbReference>
<dbReference type="EMBL" id="PQIB02000002">
    <property type="protein sequence ID" value="RLN35024.1"/>
    <property type="molecule type" value="Genomic_DNA"/>
</dbReference>
<name>A0A3L6T9U2_PANMI</name>
<accession>A0A3L6T9U2</accession>
<dbReference type="Proteomes" id="UP000275267">
    <property type="component" value="Unassembled WGS sequence"/>
</dbReference>
<dbReference type="Pfam" id="PF13365">
    <property type="entry name" value="Trypsin_2"/>
    <property type="match status" value="1"/>
</dbReference>
<dbReference type="OrthoDB" id="672133at2759"/>
<dbReference type="SUPFAM" id="SSF50494">
    <property type="entry name" value="Trypsin-like serine proteases"/>
    <property type="match status" value="1"/>
</dbReference>
<protein>
    <submittedName>
        <fullName evidence="1">Uncharacterized protein</fullName>
    </submittedName>
</protein>
<gene>
    <name evidence="1" type="ORF">C2845_PM03G02800</name>
</gene>
<dbReference type="PANTHER" id="PTHR43019:SF23">
    <property type="entry name" value="PROTEASE DO-LIKE 5, CHLOROPLASTIC"/>
    <property type="match status" value="1"/>
</dbReference>
<evidence type="ECO:0000313" key="1">
    <source>
        <dbReference type="EMBL" id="RLN35024.1"/>
    </source>
</evidence>
<proteinExistence type="predicted"/>
<reference evidence="2" key="1">
    <citation type="journal article" date="2019" name="Nat. Commun.">
        <title>The genome of broomcorn millet.</title>
        <authorList>
            <person name="Zou C."/>
            <person name="Miki D."/>
            <person name="Li D."/>
            <person name="Tang Q."/>
            <person name="Xiao L."/>
            <person name="Rajput S."/>
            <person name="Deng P."/>
            <person name="Jia W."/>
            <person name="Huang R."/>
            <person name="Zhang M."/>
            <person name="Sun Y."/>
            <person name="Hu J."/>
            <person name="Fu X."/>
            <person name="Schnable P.S."/>
            <person name="Li F."/>
            <person name="Zhang H."/>
            <person name="Feng B."/>
            <person name="Zhu X."/>
            <person name="Liu R."/>
            <person name="Schnable J.C."/>
            <person name="Zhu J.-K."/>
            <person name="Zhang H."/>
        </authorList>
    </citation>
    <scope>NUCLEOTIDE SEQUENCE [LARGE SCALE GENOMIC DNA]</scope>
</reference>
<dbReference type="AlphaFoldDB" id="A0A3L6T9U2"/>
<keyword evidence="2" id="KW-1185">Reference proteome</keyword>
<dbReference type="InterPro" id="IPR043504">
    <property type="entry name" value="Peptidase_S1_PA_chymotrypsin"/>
</dbReference>
<comment type="caution">
    <text evidence="1">The sequence shown here is derived from an EMBL/GenBank/DDBJ whole genome shotgun (WGS) entry which is preliminary data.</text>
</comment>
<dbReference type="Gene3D" id="2.40.10.10">
    <property type="entry name" value="Trypsin-like serine proteases"/>
    <property type="match status" value="2"/>
</dbReference>
<evidence type="ECO:0000313" key="2">
    <source>
        <dbReference type="Proteomes" id="UP000275267"/>
    </source>
</evidence>
<organism evidence="1 2">
    <name type="scientific">Panicum miliaceum</name>
    <name type="common">Proso millet</name>
    <name type="synonym">Broomcorn millet</name>
    <dbReference type="NCBI Taxonomy" id="4540"/>
    <lineage>
        <taxon>Eukaryota</taxon>
        <taxon>Viridiplantae</taxon>
        <taxon>Streptophyta</taxon>
        <taxon>Embryophyta</taxon>
        <taxon>Tracheophyta</taxon>
        <taxon>Spermatophyta</taxon>
        <taxon>Magnoliopsida</taxon>
        <taxon>Liliopsida</taxon>
        <taxon>Poales</taxon>
        <taxon>Poaceae</taxon>
        <taxon>PACMAD clade</taxon>
        <taxon>Panicoideae</taxon>
        <taxon>Panicodae</taxon>
        <taxon>Paniceae</taxon>
        <taxon>Panicinae</taxon>
        <taxon>Panicum</taxon>
        <taxon>Panicum sect. Panicum</taxon>
    </lineage>
</organism>
<sequence length="491" mass="55670">MTSDWRITSRLGTFRDSAIFCRLRHHRRSQFAARPRYNRCSNLRSSRSSFSCSETNNNAQIFTIEELRPDIEKVQAVKKAFVRRFWKVSGREAVKTISAARLSQLASKEEMKVTDNLVLGQAERKMKLHRPRKEFAWWRSRVSFGIRKRRGEGLKLSLPHGSCFHGTSSCHRLFISWALLSYNLFPHTVTHVGFCTDLTPEEHKKLVESAKPLCGSVVRIIEVDKNEEVIGTGTAFLVYRDDGSKRGLFLTCEHNFLNDSDGKGKVIRFSNGDKNYPIEEILYRHKKRDLLLFSVKDIPECQRLQLSSDKVEIGDKVVIVGYSSPTLHLNNGELMHLVLVKAPSILPGRIAADPFGKKEDQHHEVIHNTCAGSKGCSGAPLFKNGEVIGIHLAADKTWREAVSVNTVLHMLREWLNKGKNNDDAFVELIMECAKKCDERVTSSSSYTFIILLSNILIDEVQICNKIKKKARGLIQKKNSLIIPGMIKVARG</sequence>
<dbReference type="PANTHER" id="PTHR43019">
    <property type="entry name" value="SERINE ENDOPROTEASE DEGS"/>
    <property type="match status" value="1"/>
</dbReference>